<dbReference type="AlphaFoldDB" id="A0A2P2ITQ8"/>
<sequence length="53" mass="6338">MCTCEYIFMHSSLCMIDTKNFCEQNRLLPKKEKTKTTCCRKRRCSKLLREAES</sequence>
<name>A0A2P2ITQ8_RHIMU</name>
<dbReference type="EMBL" id="GGEC01004110">
    <property type="protein sequence ID" value="MBW84593.1"/>
    <property type="molecule type" value="Transcribed_RNA"/>
</dbReference>
<accession>A0A2P2ITQ8</accession>
<proteinExistence type="predicted"/>
<evidence type="ECO:0000313" key="1">
    <source>
        <dbReference type="EMBL" id="MBW84593.1"/>
    </source>
</evidence>
<protein>
    <submittedName>
        <fullName evidence="1">Uncharacterized protein</fullName>
    </submittedName>
</protein>
<reference evidence="1" key="1">
    <citation type="submission" date="2018-02" db="EMBL/GenBank/DDBJ databases">
        <title>Rhizophora mucronata_Transcriptome.</title>
        <authorList>
            <person name="Meera S.P."/>
            <person name="Sreeshan A."/>
            <person name="Augustine A."/>
        </authorList>
    </citation>
    <scope>NUCLEOTIDE SEQUENCE</scope>
    <source>
        <tissue evidence="1">Leaf</tissue>
    </source>
</reference>
<organism evidence="1">
    <name type="scientific">Rhizophora mucronata</name>
    <name type="common">Asiatic mangrove</name>
    <dbReference type="NCBI Taxonomy" id="61149"/>
    <lineage>
        <taxon>Eukaryota</taxon>
        <taxon>Viridiplantae</taxon>
        <taxon>Streptophyta</taxon>
        <taxon>Embryophyta</taxon>
        <taxon>Tracheophyta</taxon>
        <taxon>Spermatophyta</taxon>
        <taxon>Magnoliopsida</taxon>
        <taxon>eudicotyledons</taxon>
        <taxon>Gunneridae</taxon>
        <taxon>Pentapetalae</taxon>
        <taxon>rosids</taxon>
        <taxon>fabids</taxon>
        <taxon>Malpighiales</taxon>
        <taxon>Rhizophoraceae</taxon>
        <taxon>Rhizophora</taxon>
    </lineage>
</organism>